<organism evidence="1 2">
    <name type="scientific">Archaeoglobus sulfaticallidus PM70-1</name>
    <dbReference type="NCBI Taxonomy" id="387631"/>
    <lineage>
        <taxon>Archaea</taxon>
        <taxon>Methanobacteriati</taxon>
        <taxon>Methanobacteriota</taxon>
        <taxon>Archaeoglobi</taxon>
        <taxon>Archaeoglobales</taxon>
        <taxon>Archaeoglobaceae</taxon>
        <taxon>Archaeoglobus</taxon>
    </lineage>
</organism>
<dbReference type="AlphaFoldDB" id="N0BGJ8"/>
<keyword evidence="2" id="KW-1185">Reference proteome</keyword>
<reference evidence="1 2" key="1">
    <citation type="journal article" date="2013" name="Genome Announc.">
        <title>Complete Genome Sequence of the Thermophilic and Facultatively Chemolithoautotrophic Sulfate Reducer Archaeoglobus sulfaticallidus Strain PM70-1T.</title>
        <authorList>
            <person name="Stokke R."/>
            <person name="Hocking W.P."/>
            <person name="Steinsbu B.O."/>
            <person name="Steen I.H."/>
        </authorList>
    </citation>
    <scope>NUCLEOTIDE SEQUENCE [LARGE SCALE GENOMIC DNA]</scope>
    <source>
        <strain evidence="1">PM70-1</strain>
    </source>
</reference>
<proteinExistence type="predicted"/>
<dbReference type="EMBL" id="CP005290">
    <property type="protein sequence ID" value="AGK62128.1"/>
    <property type="molecule type" value="Genomic_DNA"/>
</dbReference>
<protein>
    <submittedName>
        <fullName evidence="1">Uncharacterized protein</fullName>
    </submittedName>
</protein>
<dbReference type="HOGENOM" id="CLU_2284906_0_0_2"/>
<dbReference type="Proteomes" id="UP000013307">
    <property type="component" value="Chromosome"/>
</dbReference>
<name>N0BGJ8_9EURY</name>
<evidence type="ECO:0000313" key="2">
    <source>
        <dbReference type="Proteomes" id="UP000013307"/>
    </source>
</evidence>
<sequence>MVNIASERHKLSNGVRLEICSEYIGHLEDVEVGHKVIKLRFRNGDIIKINCSTEMAQKLRRSIGKKISVLHTDDPEKSSFYTILRLKKIFTAKEVIKTFVG</sequence>
<evidence type="ECO:0000313" key="1">
    <source>
        <dbReference type="EMBL" id="AGK62128.1"/>
    </source>
</evidence>
<gene>
    <name evidence="1" type="ORF">Asulf_02175</name>
</gene>
<dbReference type="KEGG" id="ast:Asulf_02175"/>
<accession>N0BGJ8</accession>
<dbReference type="RefSeq" id="WP_015591724.1">
    <property type="nucleotide sequence ID" value="NC_021169.1"/>
</dbReference>
<dbReference type="GeneID" id="15393807"/>